<evidence type="ECO:0000313" key="1">
    <source>
        <dbReference type="EMBL" id="TWT83815.1"/>
    </source>
</evidence>
<sequence>MDETLKLATTGLSLSKSPVVRTKLSPLRGEAVSPVTIVRAVQATATCYEELQGQENQ</sequence>
<keyword evidence="2" id="KW-1185">Reference proteome</keyword>
<dbReference type="EMBL" id="SJPJ01000001">
    <property type="protein sequence ID" value="TWT83815.1"/>
    <property type="molecule type" value="Genomic_DNA"/>
</dbReference>
<organism evidence="1 2">
    <name type="scientific">Novipirellula herctigrandis</name>
    <dbReference type="NCBI Taxonomy" id="2527986"/>
    <lineage>
        <taxon>Bacteria</taxon>
        <taxon>Pseudomonadati</taxon>
        <taxon>Planctomycetota</taxon>
        <taxon>Planctomycetia</taxon>
        <taxon>Pirellulales</taxon>
        <taxon>Pirellulaceae</taxon>
        <taxon>Novipirellula</taxon>
    </lineage>
</organism>
<accession>A0A5C5Z9D1</accession>
<dbReference type="Proteomes" id="UP000315010">
    <property type="component" value="Unassembled WGS sequence"/>
</dbReference>
<proteinExistence type="predicted"/>
<evidence type="ECO:0000313" key="2">
    <source>
        <dbReference type="Proteomes" id="UP000315010"/>
    </source>
</evidence>
<reference evidence="1 2" key="1">
    <citation type="submission" date="2019-02" db="EMBL/GenBank/DDBJ databases">
        <title>Deep-cultivation of Planctomycetes and their phenomic and genomic characterization uncovers novel biology.</title>
        <authorList>
            <person name="Wiegand S."/>
            <person name="Jogler M."/>
            <person name="Boedeker C."/>
            <person name="Pinto D."/>
            <person name="Vollmers J."/>
            <person name="Rivas-Marin E."/>
            <person name="Kohn T."/>
            <person name="Peeters S.H."/>
            <person name="Heuer A."/>
            <person name="Rast P."/>
            <person name="Oberbeckmann S."/>
            <person name="Bunk B."/>
            <person name="Jeske O."/>
            <person name="Meyerdierks A."/>
            <person name="Storesund J.E."/>
            <person name="Kallscheuer N."/>
            <person name="Luecker S."/>
            <person name="Lage O.M."/>
            <person name="Pohl T."/>
            <person name="Merkel B.J."/>
            <person name="Hornburger P."/>
            <person name="Mueller R.-W."/>
            <person name="Bruemmer F."/>
            <person name="Labrenz M."/>
            <person name="Spormann A.M."/>
            <person name="Op Den Camp H."/>
            <person name="Overmann J."/>
            <person name="Amann R."/>
            <person name="Jetten M.S.M."/>
            <person name="Mascher T."/>
            <person name="Medema M.H."/>
            <person name="Devos D.P."/>
            <person name="Kaster A.-K."/>
            <person name="Ovreas L."/>
            <person name="Rohde M."/>
            <person name="Galperin M.Y."/>
            <person name="Jogler C."/>
        </authorList>
    </citation>
    <scope>NUCLEOTIDE SEQUENCE [LARGE SCALE GENOMIC DNA]</scope>
    <source>
        <strain evidence="1 2">CA13</strain>
    </source>
</reference>
<dbReference type="AlphaFoldDB" id="A0A5C5Z9D1"/>
<name>A0A5C5Z9D1_9BACT</name>
<gene>
    <name evidence="1" type="ORF">CA13_52860</name>
</gene>
<protein>
    <submittedName>
        <fullName evidence="1">Uncharacterized protein</fullName>
    </submittedName>
</protein>
<comment type="caution">
    <text evidence="1">The sequence shown here is derived from an EMBL/GenBank/DDBJ whole genome shotgun (WGS) entry which is preliminary data.</text>
</comment>